<gene>
    <name evidence="1" type="ORF">PLOB_00035982</name>
</gene>
<evidence type="ECO:0008006" key="3">
    <source>
        <dbReference type="Google" id="ProtNLM"/>
    </source>
</evidence>
<protein>
    <recommendedName>
        <fullName evidence="3">Capsid protein</fullName>
    </recommendedName>
</protein>
<proteinExistence type="predicted"/>
<dbReference type="InterPro" id="IPR000358">
    <property type="entry name" value="RNR_small_fam"/>
</dbReference>
<evidence type="ECO:0000313" key="2">
    <source>
        <dbReference type="Proteomes" id="UP001159405"/>
    </source>
</evidence>
<dbReference type="PANTHER" id="PTHR23409">
    <property type="entry name" value="RIBONUCLEOSIDE-DIPHOSPHATE REDUCTASE SMALL CHAIN"/>
    <property type="match status" value="1"/>
</dbReference>
<dbReference type="Proteomes" id="UP001159405">
    <property type="component" value="Unassembled WGS sequence"/>
</dbReference>
<organism evidence="1 2">
    <name type="scientific">Porites lobata</name>
    <dbReference type="NCBI Taxonomy" id="104759"/>
    <lineage>
        <taxon>Eukaryota</taxon>
        <taxon>Metazoa</taxon>
        <taxon>Cnidaria</taxon>
        <taxon>Anthozoa</taxon>
        <taxon>Hexacorallia</taxon>
        <taxon>Scleractinia</taxon>
        <taxon>Fungiina</taxon>
        <taxon>Poritidae</taxon>
        <taxon>Porites</taxon>
    </lineage>
</organism>
<dbReference type="EMBL" id="CALNXK010000051">
    <property type="protein sequence ID" value="CAH3132559.1"/>
    <property type="molecule type" value="Genomic_DNA"/>
</dbReference>
<comment type="caution">
    <text evidence="1">The sequence shown here is derived from an EMBL/GenBank/DDBJ whole genome shotgun (WGS) entry which is preliminary data.</text>
</comment>
<reference evidence="1 2" key="1">
    <citation type="submission" date="2022-05" db="EMBL/GenBank/DDBJ databases">
        <authorList>
            <consortium name="Genoscope - CEA"/>
            <person name="William W."/>
        </authorList>
    </citation>
    <scope>NUCLEOTIDE SEQUENCE [LARGE SCALE GENOMIC DNA]</scope>
</reference>
<name>A0ABN8P491_9CNID</name>
<evidence type="ECO:0000313" key="1">
    <source>
        <dbReference type="EMBL" id="CAH3132559.1"/>
    </source>
</evidence>
<accession>A0ABN8P491</accession>
<sequence>MKKLYTPNHKLYEQYYVNQAKQKGGSLPAFHGARFQRGYGLGSIFRGLFRWAMPHLQQGAKVIGKKALQTGVNLASSQEGKNISAAKEAQRGIFFLEVTMAFVHHESQECTKSELDLFTIPATQTSITKGQWIEYHPISNITDSGPIEFYVSGTGDEYLDLARTQLFVNAKITKANGTAIDADTQVGPVNLFLHSLFSQVDVSLNERLISPSTNTYPYRAMIETLLNYGEEAKTSQLSMAMFYKDTPGKMDVANPVAADDAANKGLKVRYDFTKESHIVDMMGPIHSDIFFQDRLMLNGVNLRIKLNRAKNSFCLMSSAAAPTFKVVITEAILFVRKVKLASSVILGHAAALKHSSAKYPVRRIDCKVLSIPRGFSSFNPDNIFLGHIPKRIVLVLVDTQAYNGTYSTNPFNFKHHNLTHVGVYVDGEQIPRKPLFLNFDEAGGHNVIAGYQSLFSGTGKLSQDAGNQISRSDYGSGYTAFCFDLSPDHCSGDHFELIKQGNLRAELHFKEPLANTVNLIVYAEFQNVIEIDGNRNVLFDYTN</sequence>
<keyword evidence="2" id="KW-1185">Reference proteome</keyword>
<dbReference type="PANTHER" id="PTHR23409:SF21">
    <property type="entry name" value="CAPSID PROTEIN"/>
    <property type="match status" value="1"/>
</dbReference>